<comment type="similarity">
    <text evidence="1">Belongs to the STXBP/unc-18/SEC1 family.</text>
</comment>
<dbReference type="SUPFAM" id="SSF56815">
    <property type="entry name" value="Sec1/munc18-like (SM) proteins"/>
    <property type="match status" value="1"/>
</dbReference>
<keyword evidence="3" id="KW-1185">Reference proteome</keyword>
<name>A0A914ICS6_GLORO</name>
<dbReference type="InterPro" id="IPR001619">
    <property type="entry name" value="Sec1-like"/>
</dbReference>
<dbReference type="InterPro" id="IPR045036">
    <property type="entry name" value="Spartin-like"/>
</dbReference>
<dbReference type="GO" id="GO:0051301">
    <property type="term" value="P:cell division"/>
    <property type="evidence" value="ECO:0007669"/>
    <property type="project" value="TreeGrafter"/>
</dbReference>
<sequence length="405" mass="44205">MALMLSESGMNTQSAAEWTGKYMAKKGEQYRAGMEPGAEPVNISPAIRHGVFVLHKGGKLIGKVTRFLLDKIGDVGIAVGQRVAGSVNGESVGGRAFRSTATVIGGGITAFSTVWIALEDASKTLKRNMADETVQTVQLRYGDEASLTAHHTLYALGHTTLAGFQLYELGPRSIAGRMARKAGLQMVQKKRLIDLHTNVATALLDNIKTRKLDVLFETEEKLLTGQEIPIVETLRDSPDKEDIMRLILIAACFRSMSSRPNSANFRRSSRSVQSFRMLCILCDSSDPLPIWEASHSSRFVMEGVKNLVPKKHNLPLTKVVEQLTTDVKSGVGVVGITGGSSDFDPDQFRLFDPKLLQGSAPNRDVRPTHAAADVIVFVIGGGNYVEYQNVQEWAKARGLQRCTYG</sequence>
<dbReference type="WBParaSite" id="Gr19_v10_g942.t2">
    <property type="protein sequence ID" value="Gr19_v10_g942.t2"/>
    <property type="gene ID" value="Gr19_v10_g942"/>
</dbReference>
<evidence type="ECO:0000313" key="3">
    <source>
        <dbReference type="Proteomes" id="UP000887572"/>
    </source>
</evidence>
<dbReference type="AlphaFoldDB" id="A0A914ICS6"/>
<dbReference type="Gene3D" id="1.25.40.60">
    <property type="match status" value="1"/>
</dbReference>
<dbReference type="GO" id="GO:0016192">
    <property type="term" value="P:vesicle-mediated transport"/>
    <property type="evidence" value="ECO:0007669"/>
    <property type="project" value="InterPro"/>
</dbReference>
<dbReference type="PANTHER" id="PTHR21068:SF43">
    <property type="entry name" value="SPARTIN"/>
    <property type="match status" value="1"/>
</dbReference>
<dbReference type="Proteomes" id="UP000887572">
    <property type="component" value="Unplaced"/>
</dbReference>
<dbReference type="PANTHER" id="PTHR21068">
    <property type="entry name" value="SPARTIN"/>
    <property type="match status" value="1"/>
</dbReference>
<organism evidence="3 4">
    <name type="scientific">Globodera rostochiensis</name>
    <name type="common">Golden nematode worm</name>
    <name type="synonym">Heterodera rostochiensis</name>
    <dbReference type="NCBI Taxonomy" id="31243"/>
    <lineage>
        <taxon>Eukaryota</taxon>
        <taxon>Metazoa</taxon>
        <taxon>Ecdysozoa</taxon>
        <taxon>Nematoda</taxon>
        <taxon>Chromadorea</taxon>
        <taxon>Rhabditida</taxon>
        <taxon>Tylenchina</taxon>
        <taxon>Tylenchomorpha</taxon>
        <taxon>Tylenchoidea</taxon>
        <taxon>Heteroderidae</taxon>
        <taxon>Heteroderinae</taxon>
        <taxon>Globodera</taxon>
    </lineage>
</organism>
<dbReference type="Gene3D" id="3.40.50.1910">
    <property type="match status" value="1"/>
</dbReference>
<dbReference type="InterPro" id="IPR027482">
    <property type="entry name" value="Sec1-like_dom2"/>
</dbReference>
<protein>
    <submittedName>
        <fullName evidence="4">Senescence domain-containing protein</fullName>
    </submittedName>
</protein>
<dbReference type="InterPro" id="IPR043127">
    <property type="entry name" value="Sec-1-like_dom3a"/>
</dbReference>
<feature type="domain" description="Senescence" evidence="2">
    <location>
        <begin position="14"/>
        <end position="179"/>
    </location>
</feature>
<dbReference type="Pfam" id="PF06911">
    <property type="entry name" value="Senescence"/>
    <property type="match status" value="1"/>
</dbReference>
<dbReference type="InterPro" id="IPR036045">
    <property type="entry name" value="Sec1-like_sf"/>
</dbReference>
<dbReference type="GO" id="GO:0030514">
    <property type="term" value="P:negative regulation of BMP signaling pathway"/>
    <property type="evidence" value="ECO:0007669"/>
    <property type="project" value="TreeGrafter"/>
</dbReference>
<evidence type="ECO:0000256" key="1">
    <source>
        <dbReference type="ARBA" id="ARBA00009884"/>
    </source>
</evidence>
<accession>A0A914ICS6</accession>
<evidence type="ECO:0000313" key="4">
    <source>
        <dbReference type="WBParaSite" id="Gr19_v10_g942.t2"/>
    </source>
</evidence>
<proteinExistence type="inferred from homology"/>
<dbReference type="GO" id="GO:0005886">
    <property type="term" value="C:plasma membrane"/>
    <property type="evidence" value="ECO:0007669"/>
    <property type="project" value="TreeGrafter"/>
</dbReference>
<dbReference type="Pfam" id="PF00995">
    <property type="entry name" value="Sec1"/>
    <property type="match status" value="1"/>
</dbReference>
<evidence type="ECO:0000259" key="2">
    <source>
        <dbReference type="Pfam" id="PF06911"/>
    </source>
</evidence>
<reference evidence="4" key="1">
    <citation type="submission" date="2022-11" db="UniProtKB">
        <authorList>
            <consortium name="WormBaseParasite"/>
        </authorList>
    </citation>
    <scope>IDENTIFICATION</scope>
</reference>
<dbReference type="Gene3D" id="3.90.830.10">
    <property type="entry name" value="Syntaxin Binding Protein 1, Chain A, domain 2"/>
    <property type="match status" value="1"/>
</dbReference>
<dbReference type="InterPro" id="IPR009686">
    <property type="entry name" value="Senescence/spartin_C"/>
</dbReference>